<evidence type="ECO:0000256" key="4">
    <source>
        <dbReference type="ARBA" id="ARBA00022692"/>
    </source>
</evidence>
<dbReference type="GO" id="GO:0016020">
    <property type="term" value="C:membrane"/>
    <property type="evidence" value="ECO:0007669"/>
    <property type="project" value="UniProtKB-SubCell"/>
</dbReference>
<dbReference type="PANTHER" id="PTHR48063:SF101">
    <property type="entry name" value="LRR RECEPTOR-LIKE SERINE_THREONINE-PROTEIN KINASE FLS2"/>
    <property type="match status" value="1"/>
</dbReference>
<keyword evidence="6" id="KW-0677">Repeat</keyword>
<evidence type="ECO:0000256" key="8">
    <source>
        <dbReference type="ARBA" id="ARBA00023136"/>
    </source>
</evidence>
<dbReference type="InterPro" id="IPR032675">
    <property type="entry name" value="LRR_dom_sf"/>
</dbReference>
<evidence type="ECO:0000313" key="12">
    <source>
        <dbReference type="Proteomes" id="UP000653305"/>
    </source>
</evidence>
<dbReference type="InterPro" id="IPR001611">
    <property type="entry name" value="Leu-rich_rpt"/>
</dbReference>
<keyword evidence="9" id="KW-0325">Glycoprotein</keyword>
<sequence length="209" mass="23232">MNALTLLKAIDLSSNNITGEIPREVTSLIGLVALNLSRNKLVGPIPGDIGRLDLLNFLDLSENRLSGRIPPALSQLSYLGMLDLSFNNLSGKIPRDSHMLTFDASAYRGNPGLCGPPLVTKPCPGDEILPKKPSDIEHDDTFITSGFYVSVLLGFIIAFWGVFGTLFLSKWWNITILKMFGTMEDWLYVKILVNKKRLERYFQSKQGAE</sequence>
<evidence type="ECO:0000256" key="1">
    <source>
        <dbReference type="ARBA" id="ARBA00004479"/>
    </source>
</evidence>
<evidence type="ECO:0000256" key="3">
    <source>
        <dbReference type="ARBA" id="ARBA00022614"/>
    </source>
</evidence>
<dbReference type="PRINTS" id="PR00019">
    <property type="entry name" value="LEURICHRPT"/>
</dbReference>
<dbReference type="OrthoDB" id="1748906at2759"/>
<evidence type="ECO:0000313" key="11">
    <source>
        <dbReference type="EMBL" id="GFP79505.1"/>
    </source>
</evidence>
<protein>
    <submittedName>
        <fullName evidence="11">Serine/threonine-protein kinase bri1-like 2</fullName>
    </submittedName>
</protein>
<keyword evidence="8 10" id="KW-0472">Membrane</keyword>
<dbReference type="AlphaFoldDB" id="A0A830B5T4"/>
<reference evidence="11" key="1">
    <citation type="submission" date="2020-07" db="EMBL/GenBank/DDBJ databases">
        <title>Ethylene signaling mediates host invasion by parasitic plants.</title>
        <authorList>
            <person name="Yoshida S."/>
        </authorList>
    </citation>
    <scope>NUCLEOTIDE SEQUENCE</scope>
    <source>
        <strain evidence="11">Okayama</strain>
    </source>
</reference>
<accession>A0A830B5T4</accession>
<keyword evidence="12" id="KW-1185">Reference proteome</keyword>
<comment type="caution">
    <text evidence="11">The sequence shown here is derived from an EMBL/GenBank/DDBJ whole genome shotgun (WGS) entry which is preliminary data.</text>
</comment>
<dbReference type="Proteomes" id="UP000653305">
    <property type="component" value="Unassembled WGS sequence"/>
</dbReference>
<evidence type="ECO:0000256" key="9">
    <source>
        <dbReference type="ARBA" id="ARBA00023180"/>
    </source>
</evidence>
<keyword evidence="4 10" id="KW-0812">Transmembrane</keyword>
<dbReference type="Gene3D" id="3.80.10.10">
    <property type="entry name" value="Ribonuclease Inhibitor"/>
    <property type="match status" value="1"/>
</dbReference>
<dbReference type="EMBL" id="BMAC01000010">
    <property type="protein sequence ID" value="GFP79505.1"/>
    <property type="molecule type" value="Genomic_DNA"/>
</dbReference>
<keyword evidence="11" id="KW-0418">Kinase</keyword>
<evidence type="ECO:0000256" key="7">
    <source>
        <dbReference type="ARBA" id="ARBA00022989"/>
    </source>
</evidence>
<evidence type="ECO:0000256" key="6">
    <source>
        <dbReference type="ARBA" id="ARBA00022737"/>
    </source>
</evidence>
<organism evidence="11 12">
    <name type="scientific">Phtheirospermum japonicum</name>
    <dbReference type="NCBI Taxonomy" id="374723"/>
    <lineage>
        <taxon>Eukaryota</taxon>
        <taxon>Viridiplantae</taxon>
        <taxon>Streptophyta</taxon>
        <taxon>Embryophyta</taxon>
        <taxon>Tracheophyta</taxon>
        <taxon>Spermatophyta</taxon>
        <taxon>Magnoliopsida</taxon>
        <taxon>eudicotyledons</taxon>
        <taxon>Gunneridae</taxon>
        <taxon>Pentapetalae</taxon>
        <taxon>asterids</taxon>
        <taxon>lamiids</taxon>
        <taxon>Lamiales</taxon>
        <taxon>Orobanchaceae</taxon>
        <taxon>Orobanchaceae incertae sedis</taxon>
        <taxon>Phtheirospermum</taxon>
    </lineage>
</organism>
<evidence type="ECO:0000256" key="2">
    <source>
        <dbReference type="ARBA" id="ARBA00009592"/>
    </source>
</evidence>
<evidence type="ECO:0000256" key="10">
    <source>
        <dbReference type="SAM" id="Phobius"/>
    </source>
</evidence>
<dbReference type="GO" id="GO:0016301">
    <property type="term" value="F:kinase activity"/>
    <property type="evidence" value="ECO:0007669"/>
    <property type="project" value="UniProtKB-KW"/>
</dbReference>
<name>A0A830B5T4_9LAMI</name>
<comment type="similarity">
    <text evidence="2">Belongs to the RLP family.</text>
</comment>
<proteinExistence type="inferred from homology"/>
<keyword evidence="7 10" id="KW-1133">Transmembrane helix</keyword>
<comment type="subcellular location">
    <subcellularLocation>
        <location evidence="1">Membrane</location>
        <topology evidence="1">Single-pass type I membrane protein</topology>
    </subcellularLocation>
</comment>
<keyword evidence="5" id="KW-0732">Signal</keyword>
<gene>
    <name evidence="11" type="ORF">PHJA_000094000</name>
</gene>
<feature type="transmembrane region" description="Helical" evidence="10">
    <location>
        <begin position="147"/>
        <end position="169"/>
    </location>
</feature>
<dbReference type="PANTHER" id="PTHR48063">
    <property type="entry name" value="LRR RECEPTOR-LIKE KINASE"/>
    <property type="match status" value="1"/>
</dbReference>
<keyword evidence="11" id="KW-0808">Transferase</keyword>
<evidence type="ECO:0000256" key="5">
    <source>
        <dbReference type="ARBA" id="ARBA00022729"/>
    </source>
</evidence>
<dbReference type="SUPFAM" id="SSF52058">
    <property type="entry name" value="L domain-like"/>
    <property type="match status" value="1"/>
</dbReference>
<dbReference type="Pfam" id="PF00560">
    <property type="entry name" value="LRR_1"/>
    <property type="match status" value="4"/>
</dbReference>
<dbReference type="FunFam" id="3.80.10.10:FF:000111">
    <property type="entry name" value="LRR receptor-like serine/threonine-protein kinase ERECTA"/>
    <property type="match status" value="1"/>
</dbReference>
<dbReference type="InterPro" id="IPR046956">
    <property type="entry name" value="RLP23-like"/>
</dbReference>
<keyword evidence="3" id="KW-0433">Leucine-rich repeat</keyword>